<dbReference type="Proteomes" id="UP001152759">
    <property type="component" value="Chromosome 2"/>
</dbReference>
<accession>A0A9P0A484</accession>
<evidence type="ECO:0000313" key="4">
    <source>
        <dbReference type="EMBL" id="CAH0383833.1"/>
    </source>
</evidence>
<proteinExistence type="inferred from homology"/>
<dbReference type="InterPro" id="IPR029058">
    <property type="entry name" value="AB_hydrolase_fold"/>
</dbReference>
<dbReference type="KEGG" id="btab:109031998"/>
<keyword evidence="5" id="KW-1185">Reference proteome</keyword>
<name>A0A9P0A484_BEMTA</name>
<dbReference type="EMBL" id="OU963863">
    <property type="protein sequence ID" value="CAH0383833.1"/>
    <property type="molecule type" value="Genomic_DNA"/>
</dbReference>
<dbReference type="InterPro" id="IPR000639">
    <property type="entry name" value="Epox_hydrolase-like"/>
</dbReference>
<comment type="similarity">
    <text evidence="2">Belongs to the AB hydrolase superfamily. Epoxide hydrolase family.</text>
</comment>
<dbReference type="SUPFAM" id="SSF53474">
    <property type="entry name" value="alpha/beta-Hydrolases"/>
    <property type="match status" value="1"/>
</dbReference>
<evidence type="ECO:0000259" key="3">
    <source>
        <dbReference type="Pfam" id="PF00561"/>
    </source>
</evidence>
<sequence>MSHPFLNIVESISTFDTIKVWLFAGLWGLWMLFKRLVFKLWNPKSFECVNKHDHPPPCLVTASYGHHSFVKLKGVKLHYVEAGSRADPVLLFLHGFPDFWIGWRAQIGEFAKSHRVIALDLKGFGDSDKPLRRKSYRVEVILRELSDLISSFGMGRCSVVGHDLGALLGWYLAHSSPHLIAKFVAISCPHPNLYWSSLPSSSTFNPRWIYFSQIPLLPELEALQEDVRIIDKCHQHLISGGGKIDSFMDAYKYTFSTVEDWTGPINYFRNLPFCQVSNKSGMIEVPCLLIVGNKDNCIELESIIKSTEYTEKYFLKVIENSGHFPHQEHPETVNQALAKFLLGDVAVTPGKSPSGLVNRLYGTVMSAKTYSNQVFGKALSFGQAPTSLISALKS</sequence>
<organism evidence="4 5">
    <name type="scientific">Bemisia tabaci</name>
    <name type="common">Sweetpotato whitefly</name>
    <name type="synonym">Aleurodes tabaci</name>
    <dbReference type="NCBI Taxonomy" id="7038"/>
    <lineage>
        <taxon>Eukaryota</taxon>
        <taxon>Metazoa</taxon>
        <taxon>Ecdysozoa</taxon>
        <taxon>Arthropoda</taxon>
        <taxon>Hexapoda</taxon>
        <taxon>Insecta</taxon>
        <taxon>Pterygota</taxon>
        <taxon>Neoptera</taxon>
        <taxon>Paraneoptera</taxon>
        <taxon>Hemiptera</taxon>
        <taxon>Sternorrhyncha</taxon>
        <taxon>Aleyrodoidea</taxon>
        <taxon>Aleyrodidae</taxon>
        <taxon>Aleyrodinae</taxon>
        <taxon>Bemisia</taxon>
    </lineage>
</organism>
<evidence type="ECO:0000313" key="5">
    <source>
        <dbReference type="Proteomes" id="UP001152759"/>
    </source>
</evidence>
<evidence type="ECO:0000256" key="1">
    <source>
        <dbReference type="ARBA" id="ARBA00022801"/>
    </source>
</evidence>
<dbReference type="PRINTS" id="PR00412">
    <property type="entry name" value="EPOXHYDRLASE"/>
</dbReference>
<gene>
    <name evidence="4" type="ORF">BEMITA_LOCUS3241</name>
</gene>
<dbReference type="Pfam" id="PF00561">
    <property type="entry name" value="Abhydrolase_1"/>
    <property type="match status" value="1"/>
</dbReference>
<dbReference type="PANTHER" id="PTHR43329">
    <property type="entry name" value="EPOXIDE HYDROLASE"/>
    <property type="match status" value="1"/>
</dbReference>
<evidence type="ECO:0000256" key="2">
    <source>
        <dbReference type="ARBA" id="ARBA00038334"/>
    </source>
</evidence>
<dbReference type="PRINTS" id="PR00111">
    <property type="entry name" value="ABHYDROLASE"/>
</dbReference>
<protein>
    <recommendedName>
        <fullName evidence="3">AB hydrolase-1 domain-containing protein</fullName>
    </recommendedName>
</protein>
<feature type="domain" description="AB hydrolase-1" evidence="3">
    <location>
        <begin position="88"/>
        <end position="330"/>
    </location>
</feature>
<reference evidence="4" key="1">
    <citation type="submission" date="2021-12" db="EMBL/GenBank/DDBJ databases">
        <authorList>
            <person name="King R."/>
        </authorList>
    </citation>
    <scope>NUCLEOTIDE SEQUENCE</scope>
</reference>
<dbReference type="AlphaFoldDB" id="A0A9P0A484"/>
<dbReference type="GO" id="GO:0004301">
    <property type="term" value="F:epoxide hydrolase activity"/>
    <property type="evidence" value="ECO:0007669"/>
    <property type="project" value="UniProtKB-ARBA"/>
</dbReference>
<dbReference type="Gene3D" id="3.40.50.1820">
    <property type="entry name" value="alpha/beta hydrolase"/>
    <property type="match status" value="1"/>
</dbReference>
<keyword evidence="1" id="KW-0378">Hydrolase</keyword>
<dbReference type="InterPro" id="IPR000073">
    <property type="entry name" value="AB_hydrolase_1"/>
</dbReference>